<dbReference type="GeneID" id="80802362"/>
<dbReference type="PRINTS" id="PR00455">
    <property type="entry name" value="HTHTETR"/>
</dbReference>
<sequence>MATFSDNSPVNSPINSPASQARSATRKPTAARLRKEQHILQMAELHFAQYGFEGASLDLIAQDAGISRHNLLYYFASKEELYLRVLGDVLTQWLAGMSDLLRGDDPAQALRTYIRAKLQSSRERPHGSKVFTREVMAGAPRFGDAILSRVGPALAADTQAFERWVAQGKIARVDFTHLMFILWSVTQAYADQQAQFALLLGKDALTAQDYDTAAELIYRLVVRGLQPDGPAEGPLLAPAPAR</sequence>
<dbReference type="Gene3D" id="1.10.357.10">
    <property type="entry name" value="Tetracycline Repressor, domain 2"/>
    <property type="match status" value="1"/>
</dbReference>
<dbReference type="SUPFAM" id="SSF46689">
    <property type="entry name" value="Homeodomain-like"/>
    <property type="match status" value="1"/>
</dbReference>
<dbReference type="Proteomes" id="UP000220246">
    <property type="component" value="Unassembled WGS sequence"/>
</dbReference>
<dbReference type="InterPro" id="IPR009057">
    <property type="entry name" value="Homeodomain-like_sf"/>
</dbReference>
<feature type="DNA-binding region" description="H-T-H motif" evidence="2">
    <location>
        <begin position="56"/>
        <end position="75"/>
    </location>
</feature>
<dbReference type="GO" id="GO:0003677">
    <property type="term" value="F:DNA binding"/>
    <property type="evidence" value="ECO:0007669"/>
    <property type="project" value="UniProtKB-UniRule"/>
</dbReference>
<dbReference type="SUPFAM" id="SSF48498">
    <property type="entry name" value="Tetracyclin repressor-like, C-terminal domain"/>
    <property type="match status" value="1"/>
</dbReference>
<dbReference type="OrthoDB" id="6860332at2"/>
<name>A0A2A7UXT9_COMTR</name>
<proteinExistence type="predicted"/>
<dbReference type="PANTHER" id="PTHR30328">
    <property type="entry name" value="TRANSCRIPTIONAL REPRESSOR"/>
    <property type="match status" value="1"/>
</dbReference>
<accession>A0A2A7UXT9</accession>
<dbReference type="AlphaFoldDB" id="A0A2A7UXT9"/>
<dbReference type="Pfam" id="PF08362">
    <property type="entry name" value="TetR_C_3"/>
    <property type="match status" value="1"/>
</dbReference>
<dbReference type="InterPro" id="IPR001647">
    <property type="entry name" value="HTH_TetR"/>
</dbReference>
<dbReference type="RefSeq" id="WP_066533692.1">
    <property type="nucleotide sequence ID" value="NZ_PDEA01000001.1"/>
</dbReference>
<dbReference type="STRING" id="1219032.GCA_001515545_00802"/>
<evidence type="ECO:0000313" key="6">
    <source>
        <dbReference type="Proteomes" id="UP000220246"/>
    </source>
</evidence>
<dbReference type="InterPro" id="IPR036271">
    <property type="entry name" value="Tet_transcr_reg_TetR-rel_C_sf"/>
</dbReference>
<dbReference type="PROSITE" id="PS50977">
    <property type="entry name" value="HTH_TETR_2"/>
    <property type="match status" value="1"/>
</dbReference>
<evidence type="ECO:0000256" key="2">
    <source>
        <dbReference type="PROSITE-ProRule" id="PRU00335"/>
    </source>
</evidence>
<dbReference type="GO" id="GO:0045892">
    <property type="term" value="P:negative regulation of DNA-templated transcription"/>
    <property type="evidence" value="ECO:0007669"/>
    <property type="project" value="InterPro"/>
</dbReference>
<organism evidence="5 6">
    <name type="scientific">Comamonas terrigena</name>
    <dbReference type="NCBI Taxonomy" id="32013"/>
    <lineage>
        <taxon>Bacteria</taxon>
        <taxon>Pseudomonadati</taxon>
        <taxon>Pseudomonadota</taxon>
        <taxon>Betaproteobacteria</taxon>
        <taxon>Burkholderiales</taxon>
        <taxon>Comamonadaceae</taxon>
        <taxon>Comamonas</taxon>
    </lineage>
</organism>
<protein>
    <submittedName>
        <fullName evidence="5">TetR/AcrR family transcriptional regulator</fullName>
    </submittedName>
</protein>
<evidence type="ECO:0000256" key="1">
    <source>
        <dbReference type="ARBA" id="ARBA00023125"/>
    </source>
</evidence>
<dbReference type="Pfam" id="PF00440">
    <property type="entry name" value="TetR_N"/>
    <property type="match status" value="1"/>
</dbReference>
<feature type="compositionally biased region" description="Polar residues" evidence="3">
    <location>
        <begin position="1"/>
        <end position="23"/>
    </location>
</feature>
<feature type="region of interest" description="Disordered" evidence="3">
    <location>
        <begin position="1"/>
        <end position="27"/>
    </location>
</feature>
<evidence type="ECO:0000256" key="3">
    <source>
        <dbReference type="SAM" id="MobiDB-lite"/>
    </source>
</evidence>
<gene>
    <name evidence="5" type="ORF">CRM82_17220</name>
</gene>
<dbReference type="EMBL" id="PDEA01000001">
    <property type="protein sequence ID" value="PEH90102.1"/>
    <property type="molecule type" value="Genomic_DNA"/>
</dbReference>
<dbReference type="InterPro" id="IPR013573">
    <property type="entry name" value="Tscrpt_reg_YcdC_C"/>
</dbReference>
<evidence type="ECO:0000313" key="5">
    <source>
        <dbReference type="EMBL" id="PEH90102.1"/>
    </source>
</evidence>
<keyword evidence="6" id="KW-1185">Reference proteome</keyword>
<keyword evidence="1 2" id="KW-0238">DNA-binding</keyword>
<dbReference type="PANTHER" id="PTHR30328:SF54">
    <property type="entry name" value="HTH-TYPE TRANSCRIPTIONAL REPRESSOR SCO4008"/>
    <property type="match status" value="1"/>
</dbReference>
<reference evidence="6" key="1">
    <citation type="submission" date="2017-09" db="EMBL/GenBank/DDBJ databases">
        <title>FDA dAtabase for Regulatory Grade micrObial Sequences (FDA-ARGOS): Supporting development and validation of Infectious Disease Dx tests.</title>
        <authorList>
            <person name="Minogue T."/>
            <person name="Wolcott M."/>
            <person name="Wasieloski L."/>
            <person name="Aguilar W."/>
            <person name="Moore D."/>
            <person name="Tallon L."/>
            <person name="Sadzewicz L."/>
            <person name="Ott S."/>
            <person name="Zhao X."/>
            <person name="Nagaraj S."/>
            <person name="Vavikolanu K."/>
            <person name="Aluvathingal J."/>
            <person name="Nadendla S."/>
            <person name="Sichtig H."/>
        </authorList>
    </citation>
    <scope>NUCLEOTIDE SEQUENCE [LARGE SCALE GENOMIC DNA]</scope>
    <source>
        <strain evidence="6">FDAARGOS_394</strain>
    </source>
</reference>
<dbReference type="InterPro" id="IPR050109">
    <property type="entry name" value="HTH-type_TetR-like_transc_reg"/>
</dbReference>
<evidence type="ECO:0000259" key="4">
    <source>
        <dbReference type="PROSITE" id="PS50977"/>
    </source>
</evidence>
<comment type="caution">
    <text evidence="5">The sequence shown here is derived from an EMBL/GenBank/DDBJ whole genome shotgun (WGS) entry which is preliminary data.</text>
</comment>
<dbReference type="Gene3D" id="1.10.10.60">
    <property type="entry name" value="Homeodomain-like"/>
    <property type="match status" value="1"/>
</dbReference>
<feature type="domain" description="HTH tetR-type" evidence="4">
    <location>
        <begin position="33"/>
        <end position="93"/>
    </location>
</feature>